<dbReference type="EMBL" id="JBHTND010000021">
    <property type="protein sequence ID" value="MFD1302923.1"/>
    <property type="molecule type" value="Genomic_DNA"/>
</dbReference>
<feature type="domain" description="Phosphatidate phosphatase APP1 catalytic" evidence="1">
    <location>
        <begin position="159"/>
        <end position="314"/>
    </location>
</feature>
<dbReference type="Pfam" id="PF09949">
    <property type="entry name" value="APP1_cat"/>
    <property type="match status" value="1"/>
</dbReference>
<evidence type="ECO:0000313" key="3">
    <source>
        <dbReference type="Proteomes" id="UP001597176"/>
    </source>
</evidence>
<organism evidence="2 3">
    <name type="scientific">Methylobacterium marchantiae</name>
    <dbReference type="NCBI Taxonomy" id="600331"/>
    <lineage>
        <taxon>Bacteria</taxon>
        <taxon>Pseudomonadati</taxon>
        <taxon>Pseudomonadota</taxon>
        <taxon>Alphaproteobacteria</taxon>
        <taxon>Hyphomicrobiales</taxon>
        <taxon>Methylobacteriaceae</taxon>
        <taxon>Methylobacterium</taxon>
    </lineage>
</organism>
<gene>
    <name evidence="2" type="ORF">ACFQ4G_15225</name>
</gene>
<dbReference type="InterPro" id="IPR052935">
    <property type="entry name" value="Mg2+_PAP"/>
</dbReference>
<dbReference type="PANTHER" id="PTHR28208">
    <property type="entry name" value="PHOSPHATIDATE PHOSPHATASE APP1"/>
    <property type="match status" value="1"/>
</dbReference>
<reference evidence="3" key="1">
    <citation type="journal article" date="2019" name="Int. J. Syst. Evol. Microbiol.">
        <title>The Global Catalogue of Microorganisms (GCM) 10K type strain sequencing project: providing services to taxonomists for standard genome sequencing and annotation.</title>
        <authorList>
            <consortium name="The Broad Institute Genomics Platform"/>
            <consortium name="The Broad Institute Genome Sequencing Center for Infectious Disease"/>
            <person name="Wu L."/>
            <person name="Ma J."/>
        </authorList>
    </citation>
    <scope>NUCLEOTIDE SEQUENCE [LARGE SCALE GENOMIC DNA]</scope>
    <source>
        <strain evidence="3">CCUG 56108</strain>
    </source>
</reference>
<dbReference type="InterPro" id="IPR019236">
    <property type="entry name" value="APP1_cat"/>
</dbReference>
<comment type="caution">
    <text evidence="2">The sequence shown here is derived from an EMBL/GenBank/DDBJ whole genome shotgun (WGS) entry which is preliminary data.</text>
</comment>
<accession>A0ABW3X3W3</accession>
<protein>
    <submittedName>
        <fullName evidence="2">App1 family protein</fullName>
    </submittedName>
</protein>
<evidence type="ECO:0000259" key="1">
    <source>
        <dbReference type="Pfam" id="PF09949"/>
    </source>
</evidence>
<dbReference type="Proteomes" id="UP001597176">
    <property type="component" value="Unassembled WGS sequence"/>
</dbReference>
<name>A0ABW3X3W3_9HYPH</name>
<dbReference type="PANTHER" id="PTHR28208:SF3">
    <property type="entry name" value="PHOSPHATIDATE PHOSPHATASE APP1"/>
    <property type="match status" value="1"/>
</dbReference>
<evidence type="ECO:0000313" key="2">
    <source>
        <dbReference type="EMBL" id="MFD1302923.1"/>
    </source>
</evidence>
<sequence>MTSSPSTPTRATPRWRRACGRLLALAARPVRRAQGTRGTVVEAYRGYGSTKEIFLIGRVFRQARPERDTKADDIAADLRDIARRIRRRKVAGATIIARFGGAETVAITDRDGYFRISLKPPGVPSGEGPWHDVDLELAADPPVQARGRVFIPPDSRRFVVISDIDDTIMHTGVADKLKMLWRLFVADAEDRVAFPGAAALCQALHAGATGDQSNPMLYVSRAPWGIYDMLSEFFRQHAIPAGPVLFLREWGLSWHHPLPRRAEDHKRDLIRHMLALYDDLPFVLIGDSGQHDPEVYAKIVAENPGRVLAVYIRNVSRDQSRAVEIERLSQAILQAGSSLVLAADTAVMADHALSLGLIGTEGATAILEECGPRDVPDSVEPIIIQTGAGAHLPELDDAPMAPASRDRDG</sequence>
<dbReference type="RefSeq" id="WP_238205624.1">
    <property type="nucleotide sequence ID" value="NZ_JBHTND010000021.1"/>
</dbReference>
<proteinExistence type="predicted"/>
<keyword evidence="3" id="KW-1185">Reference proteome</keyword>